<feature type="region of interest" description="Disordered" evidence="4">
    <location>
        <begin position="81"/>
        <end position="113"/>
    </location>
</feature>
<dbReference type="AlphaFoldDB" id="A0A5E4BR33"/>
<dbReference type="Proteomes" id="UP000662637">
    <property type="component" value="Unassembled WGS sequence"/>
</dbReference>
<sequence length="214" mass="24251">MQVLIQREEQDALTMASPSSFHLEEEDSLKGCELYVQKHSIQQVLKDCIVHLCISKPDRPMKFLREHFEKLEKEENRQILARQKSNSQPESHDEEVSPTPPNPVVKARRRRGGVSAEVYTEEDAVSYVRKVIPKDYKTMTALAKAISKNVLFAHLDDNERSCSGPTPHFGNHTSAGTMGSQGRNDFWKYCAVCPWSCSGELSCSWQRPTATLKS</sequence>
<keyword evidence="3" id="KW-0114">cAMP</keyword>
<evidence type="ECO:0000256" key="2">
    <source>
        <dbReference type="ARBA" id="ARBA00022566"/>
    </source>
</evidence>
<dbReference type="PANTHER" id="PTHR11635">
    <property type="entry name" value="CAMP-DEPENDENT PROTEIN KINASE REGULATORY CHAIN"/>
    <property type="match status" value="1"/>
</dbReference>
<evidence type="ECO:0000256" key="4">
    <source>
        <dbReference type="SAM" id="MobiDB-lite"/>
    </source>
</evidence>
<evidence type="ECO:0000256" key="1">
    <source>
        <dbReference type="ARBA" id="ARBA00005753"/>
    </source>
</evidence>
<name>A0A5E4BR33_MARMO</name>
<dbReference type="EMBL" id="WJEC01000345">
    <property type="protein sequence ID" value="KAF7483659.1"/>
    <property type="molecule type" value="Genomic_DNA"/>
</dbReference>
<dbReference type="Proteomes" id="UP000335636">
    <property type="component" value="Unassembled WGS sequence"/>
</dbReference>
<dbReference type="Pfam" id="PF02197">
    <property type="entry name" value="RIIa"/>
    <property type="match status" value="1"/>
</dbReference>
<keyword evidence="2" id="KW-0116">cAMP-binding</keyword>
<dbReference type="EMBL" id="CABDUW010000542">
    <property type="protein sequence ID" value="VTJ71142.1"/>
    <property type="molecule type" value="Genomic_DNA"/>
</dbReference>
<dbReference type="GO" id="GO:0005829">
    <property type="term" value="C:cytosol"/>
    <property type="evidence" value="ECO:0007669"/>
    <property type="project" value="TreeGrafter"/>
</dbReference>
<dbReference type="GO" id="GO:0030552">
    <property type="term" value="F:cAMP binding"/>
    <property type="evidence" value="ECO:0007669"/>
    <property type="project" value="UniProtKB-KW"/>
</dbReference>
<evidence type="ECO:0000259" key="5">
    <source>
        <dbReference type="SMART" id="SM00394"/>
    </source>
</evidence>
<gene>
    <name evidence="6" type="ORF">GHT09_004875</name>
    <name evidence="7" type="ORF">MONAX_5E011349</name>
</gene>
<evidence type="ECO:0000256" key="3">
    <source>
        <dbReference type="ARBA" id="ARBA00023149"/>
    </source>
</evidence>
<dbReference type="Gene3D" id="1.20.890.10">
    <property type="entry name" value="cAMP-dependent protein kinase regulatory subunit, dimerization-anchoring domain"/>
    <property type="match status" value="1"/>
</dbReference>
<evidence type="ECO:0000313" key="6">
    <source>
        <dbReference type="EMBL" id="KAF7483659.1"/>
    </source>
</evidence>
<accession>A0A5E4BR33</accession>
<dbReference type="SMART" id="SM00394">
    <property type="entry name" value="RIIa"/>
    <property type="match status" value="1"/>
</dbReference>
<dbReference type="GO" id="GO:0004862">
    <property type="term" value="F:cAMP-dependent protein kinase inhibitor activity"/>
    <property type="evidence" value="ECO:0007669"/>
    <property type="project" value="TreeGrafter"/>
</dbReference>
<dbReference type="CDD" id="cd12102">
    <property type="entry name" value="DD_RIbeta_PKA"/>
    <property type="match status" value="1"/>
</dbReference>
<dbReference type="InterPro" id="IPR050503">
    <property type="entry name" value="cAMP-dep_PK_reg_su-like"/>
</dbReference>
<dbReference type="PANTHER" id="PTHR11635:SF126">
    <property type="entry name" value="CAMP-DEPENDENT PROTEIN KINASE TYPE I-BETA REGULATORY SUBUNIT"/>
    <property type="match status" value="1"/>
</dbReference>
<evidence type="ECO:0000313" key="8">
    <source>
        <dbReference type="Proteomes" id="UP000335636"/>
    </source>
</evidence>
<protein>
    <recommendedName>
        <fullName evidence="5">RIIa domain-containing protein</fullName>
    </recommendedName>
</protein>
<dbReference type="SUPFAM" id="SSF47391">
    <property type="entry name" value="Dimerization-anchoring domain of cAMP-dependent PK regulatory subunit"/>
    <property type="match status" value="1"/>
</dbReference>
<dbReference type="FunFam" id="1.20.890.10:FF:000001">
    <property type="entry name" value="cAMP-dependent protein kinase type I-alpha regulatory subunit"/>
    <property type="match status" value="1"/>
</dbReference>
<reference evidence="7 8" key="1">
    <citation type="submission" date="2019-04" db="EMBL/GenBank/DDBJ databases">
        <authorList>
            <person name="Alioto T."/>
            <person name="Alioto T."/>
        </authorList>
    </citation>
    <scope>NUCLEOTIDE SEQUENCE [LARGE SCALE GENOMIC DNA]</scope>
</reference>
<dbReference type="GO" id="GO:0034236">
    <property type="term" value="F:protein kinase A catalytic subunit binding"/>
    <property type="evidence" value="ECO:0007669"/>
    <property type="project" value="TreeGrafter"/>
</dbReference>
<reference evidence="6" key="2">
    <citation type="submission" date="2020-08" db="EMBL/GenBank/DDBJ databases">
        <authorList>
            <person name="Shumante A."/>
            <person name="Zimin A.V."/>
            <person name="Puiu D."/>
            <person name="Salzberg S.L."/>
        </authorList>
    </citation>
    <scope>NUCLEOTIDE SEQUENCE</scope>
    <source>
        <strain evidence="6">WC2-LM</strain>
        <tissue evidence="6">Liver</tissue>
    </source>
</reference>
<comment type="similarity">
    <text evidence="1">Belongs to the cAMP-dependent kinase regulatory chain family.</text>
</comment>
<keyword evidence="2" id="KW-0547">Nucleotide-binding</keyword>
<proteinExistence type="inferred from homology"/>
<feature type="domain" description="RIIa" evidence="5">
    <location>
        <begin position="39"/>
        <end position="76"/>
    </location>
</feature>
<dbReference type="GO" id="GO:0005952">
    <property type="term" value="C:cAMP-dependent protein kinase complex"/>
    <property type="evidence" value="ECO:0007669"/>
    <property type="project" value="InterPro"/>
</dbReference>
<keyword evidence="8" id="KW-1185">Reference proteome</keyword>
<dbReference type="InterPro" id="IPR003117">
    <property type="entry name" value="cAMP_dep_PK_reg_su_I/II_a/b"/>
</dbReference>
<evidence type="ECO:0000313" key="7">
    <source>
        <dbReference type="EMBL" id="VTJ71142.1"/>
    </source>
</evidence>
<organism evidence="7 8">
    <name type="scientific">Marmota monax</name>
    <name type="common">Woodchuck</name>
    <dbReference type="NCBI Taxonomy" id="9995"/>
    <lineage>
        <taxon>Eukaryota</taxon>
        <taxon>Metazoa</taxon>
        <taxon>Chordata</taxon>
        <taxon>Craniata</taxon>
        <taxon>Vertebrata</taxon>
        <taxon>Euteleostomi</taxon>
        <taxon>Mammalia</taxon>
        <taxon>Eutheria</taxon>
        <taxon>Euarchontoglires</taxon>
        <taxon>Glires</taxon>
        <taxon>Rodentia</taxon>
        <taxon>Sciuromorpha</taxon>
        <taxon>Sciuridae</taxon>
        <taxon>Xerinae</taxon>
        <taxon>Marmotini</taxon>
        <taxon>Marmota</taxon>
    </lineage>
</organism>
<dbReference type="InterPro" id="IPR042818">
    <property type="entry name" value="RIbeta_DD"/>
</dbReference>